<evidence type="ECO:0000256" key="3">
    <source>
        <dbReference type="ARBA" id="ARBA00022643"/>
    </source>
</evidence>
<dbReference type="InterPro" id="IPR044152">
    <property type="entry name" value="YqjM-like"/>
</dbReference>
<accession>A0A1L2ZMQ5</accession>
<protein>
    <submittedName>
        <fullName evidence="7">Oxidoreductase</fullName>
    </submittedName>
</protein>
<evidence type="ECO:0000259" key="6">
    <source>
        <dbReference type="Pfam" id="PF00724"/>
    </source>
</evidence>
<organism evidence="7 8">
    <name type="scientific">Neomicrococcus aestuarii</name>
    <dbReference type="NCBI Taxonomy" id="556325"/>
    <lineage>
        <taxon>Bacteria</taxon>
        <taxon>Bacillati</taxon>
        <taxon>Actinomycetota</taxon>
        <taxon>Actinomycetes</taxon>
        <taxon>Micrococcales</taxon>
        <taxon>Micrococcaceae</taxon>
        <taxon>Neomicrococcus</taxon>
    </lineage>
</organism>
<comment type="cofactor">
    <cofactor evidence="1">
        <name>FMN</name>
        <dbReference type="ChEBI" id="CHEBI:58210"/>
    </cofactor>
</comment>
<dbReference type="PANTHER" id="PTHR43303">
    <property type="entry name" value="NADPH DEHYDROGENASE C23G7.10C-RELATED"/>
    <property type="match status" value="1"/>
</dbReference>
<dbReference type="InterPro" id="IPR013785">
    <property type="entry name" value="Aldolase_TIM"/>
</dbReference>
<name>A0A1L2ZMQ5_9MICC</name>
<dbReference type="PANTHER" id="PTHR43303:SF4">
    <property type="entry name" value="NADPH DEHYDROGENASE C23G7.10C-RELATED"/>
    <property type="match status" value="1"/>
</dbReference>
<proteinExistence type="predicted"/>
<gene>
    <name evidence="7" type="ORF">BHE16_06470</name>
</gene>
<evidence type="ECO:0000256" key="1">
    <source>
        <dbReference type="ARBA" id="ARBA00001917"/>
    </source>
</evidence>
<dbReference type="EMBL" id="CP018135">
    <property type="protein sequence ID" value="APF40715.1"/>
    <property type="molecule type" value="Genomic_DNA"/>
</dbReference>
<dbReference type="Gene3D" id="3.20.20.70">
    <property type="entry name" value="Aldolase class I"/>
    <property type="match status" value="1"/>
</dbReference>
<evidence type="ECO:0000256" key="5">
    <source>
        <dbReference type="ARBA" id="ARBA00023002"/>
    </source>
</evidence>
<evidence type="ECO:0000256" key="4">
    <source>
        <dbReference type="ARBA" id="ARBA00022857"/>
    </source>
</evidence>
<reference evidence="7 8" key="1">
    <citation type="submission" date="2016-11" db="EMBL/GenBank/DDBJ databases">
        <title>Genome sequencing of Zhihengliuella aestuarii B18 antagonistic to Plasmodiophora brassicae.</title>
        <authorList>
            <person name="Luo Y."/>
        </authorList>
    </citation>
    <scope>NUCLEOTIDE SEQUENCE [LARGE SCALE GENOMIC DNA]</scope>
    <source>
        <strain evidence="7 8">B18</strain>
    </source>
</reference>
<dbReference type="AlphaFoldDB" id="A0A1L2ZMQ5"/>
<keyword evidence="2" id="KW-0285">Flavoprotein</keyword>
<keyword evidence="8" id="KW-1185">Reference proteome</keyword>
<dbReference type="SUPFAM" id="SSF51395">
    <property type="entry name" value="FMN-linked oxidoreductases"/>
    <property type="match status" value="1"/>
</dbReference>
<keyword evidence="5" id="KW-0560">Oxidoreductase</keyword>
<sequence length="391" mass="41984">MAKESWPNGNRVQRSSVAASVSKLFSPVTIRTLEGDGLELRNRAVLAPMCTYSVTAKDGVPTDWHLVHLGARANGGFGLIIAEATGVSPEARISDQDLGLWNDEQTAAFRRVTDYLHSYGAAAGVQLAHAGGKASTYGHLLELADAGFKGSIPLDQGGWETVGPSETDIHGLRSPREMTVEDIQKVIDDFSAAARRADEAGFDFIQIHSAHGYLLHEFLSPLTNKRTDEWGGSLENRMRLALEVTKAVRAAWPQNKPLGIRFSGTDWVDGGWNIEETIELARRVTELGVTAIDLSSAGIGQYFGPIGPGYQTQLAAQVKEALANPDIFITAVGSITTAVQAESLLMTGQADGISIARAALNDPHWAANAAKTLGVSAKENPRAAQYWRAAW</sequence>
<dbReference type="Pfam" id="PF00724">
    <property type="entry name" value="Oxidored_FMN"/>
    <property type="match status" value="1"/>
</dbReference>
<dbReference type="Proteomes" id="UP000183530">
    <property type="component" value="Chromosome"/>
</dbReference>
<dbReference type="CDD" id="cd02932">
    <property type="entry name" value="OYE_YqiM_FMN"/>
    <property type="match status" value="1"/>
</dbReference>
<evidence type="ECO:0000313" key="7">
    <source>
        <dbReference type="EMBL" id="APF40715.1"/>
    </source>
</evidence>
<keyword evidence="3" id="KW-0288">FMN</keyword>
<dbReference type="InterPro" id="IPR001155">
    <property type="entry name" value="OxRdtase_FMN_N"/>
</dbReference>
<evidence type="ECO:0000313" key="8">
    <source>
        <dbReference type="Proteomes" id="UP000183530"/>
    </source>
</evidence>
<dbReference type="KEGG" id="nae:BHE16_06470"/>
<dbReference type="GO" id="GO:0003959">
    <property type="term" value="F:NADPH dehydrogenase activity"/>
    <property type="evidence" value="ECO:0007669"/>
    <property type="project" value="InterPro"/>
</dbReference>
<evidence type="ECO:0000256" key="2">
    <source>
        <dbReference type="ARBA" id="ARBA00022630"/>
    </source>
</evidence>
<dbReference type="STRING" id="556325.BHE16_06470"/>
<feature type="domain" description="NADH:flavin oxidoreductase/NADH oxidase N-terminal" evidence="6">
    <location>
        <begin position="23"/>
        <end position="372"/>
    </location>
</feature>
<dbReference type="GO" id="GO:0050661">
    <property type="term" value="F:NADP binding"/>
    <property type="evidence" value="ECO:0007669"/>
    <property type="project" value="InterPro"/>
</dbReference>
<dbReference type="GO" id="GO:0010181">
    <property type="term" value="F:FMN binding"/>
    <property type="evidence" value="ECO:0007669"/>
    <property type="project" value="InterPro"/>
</dbReference>
<keyword evidence="4" id="KW-0521">NADP</keyword>